<feature type="transmembrane region" description="Helical" evidence="1">
    <location>
        <begin position="32"/>
        <end position="54"/>
    </location>
</feature>
<comment type="caution">
    <text evidence="2">The sequence shown here is derived from an EMBL/GenBank/DDBJ whole genome shotgun (WGS) entry which is preliminary data.</text>
</comment>
<name>A0A815N3Z6_ADIRI</name>
<proteinExistence type="predicted"/>
<keyword evidence="1" id="KW-0812">Transmembrane</keyword>
<keyword evidence="1" id="KW-0472">Membrane</keyword>
<reference evidence="2" key="1">
    <citation type="submission" date="2021-02" db="EMBL/GenBank/DDBJ databases">
        <authorList>
            <person name="Nowell W R."/>
        </authorList>
    </citation>
    <scope>NUCLEOTIDE SEQUENCE</scope>
</reference>
<organism evidence="2 3">
    <name type="scientific">Adineta ricciae</name>
    <name type="common">Rotifer</name>
    <dbReference type="NCBI Taxonomy" id="249248"/>
    <lineage>
        <taxon>Eukaryota</taxon>
        <taxon>Metazoa</taxon>
        <taxon>Spiralia</taxon>
        <taxon>Gnathifera</taxon>
        <taxon>Rotifera</taxon>
        <taxon>Eurotatoria</taxon>
        <taxon>Bdelloidea</taxon>
        <taxon>Adinetida</taxon>
        <taxon>Adinetidae</taxon>
        <taxon>Adineta</taxon>
    </lineage>
</organism>
<evidence type="ECO:0000256" key="1">
    <source>
        <dbReference type="SAM" id="Phobius"/>
    </source>
</evidence>
<evidence type="ECO:0000313" key="2">
    <source>
        <dbReference type="EMBL" id="CAF1433034.1"/>
    </source>
</evidence>
<accession>A0A815N3Z6</accession>
<sequence length="127" mass="13998">MKMKPNQNINESNKQECKSNANAKLVHQKKTIIFIFVAIIAGISLITTIILVSIEFNRIYRRLRETSASEHQTANVVNVSTYTDSSTLASTNSMIAARVLEELLANTMTVVTTTTTISSSTSMNITN</sequence>
<evidence type="ECO:0000313" key="3">
    <source>
        <dbReference type="Proteomes" id="UP000663828"/>
    </source>
</evidence>
<dbReference type="EMBL" id="CAJNOR010003635">
    <property type="protein sequence ID" value="CAF1433034.1"/>
    <property type="molecule type" value="Genomic_DNA"/>
</dbReference>
<dbReference type="Proteomes" id="UP000663828">
    <property type="component" value="Unassembled WGS sequence"/>
</dbReference>
<keyword evidence="3" id="KW-1185">Reference proteome</keyword>
<protein>
    <submittedName>
        <fullName evidence="2">Uncharacterized protein</fullName>
    </submittedName>
</protein>
<dbReference type="AlphaFoldDB" id="A0A815N3Z6"/>
<keyword evidence="1" id="KW-1133">Transmembrane helix</keyword>
<gene>
    <name evidence="2" type="ORF">XAT740_LOCUS35889</name>
</gene>